<keyword evidence="2" id="KW-0472">Membrane</keyword>
<keyword evidence="2" id="KW-0812">Transmembrane</keyword>
<accession>A0A8T3VXD5</accession>
<reference evidence="4" key="1">
    <citation type="submission" date="2019-04" db="EMBL/GenBank/DDBJ databases">
        <title>Evolution of Biomass-Degrading Anaerobic Consortia Revealed by Metagenomics.</title>
        <authorList>
            <person name="Peng X."/>
        </authorList>
    </citation>
    <scope>NUCLEOTIDE SEQUENCE</scope>
    <source>
        <strain evidence="4">SIG14</strain>
    </source>
</reference>
<dbReference type="PROSITE" id="PS51201">
    <property type="entry name" value="RCK_N"/>
    <property type="match status" value="1"/>
</dbReference>
<evidence type="ECO:0000256" key="2">
    <source>
        <dbReference type="SAM" id="Phobius"/>
    </source>
</evidence>
<dbReference type="InterPro" id="IPR036291">
    <property type="entry name" value="NAD(P)-bd_dom_sf"/>
</dbReference>
<dbReference type="Pfam" id="PF07885">
    <property type="entry name" value="Ion_trans_2"/>
    <property type="match status" value="1"/>
</dbReference>
<evidence type="ECO:0000313" key="4">
    <source>
        <dbReference type="EMBL" id="MBE6512319.1"/>
    </source>
</evidence>
<dbReference type="Pfam" id="PF02254">
    <property type="entry name" value="TrkA_N"/>
    <property type="match status" value="1"/>
</dbReference>
<feature type="transmembrane region" description="Helical" evidence="2">
    <location>
        <begin position="49"/>
        <end position="66"/>
    </location>
</feature>
<protein>
    <recommendedName>
        <fullName evidence="3">RCK N-terminal domain-containing protein</fullName>
    </recommendedName>
</protein>
<dbReference type="PANTHER" id="PTHR43833:SF9">
    <property type="entry name" value="POTASSIUM CHANNEL PROTEIN YUGO-RELATED"/>
    <property type="match status" value="1"/>
</dbReference>
<proteinExistence type="predicted"/>
<dbReference type="InterPro" id="IPR004173">
    <property type="entry name" value="3H_domain"/>
</dbReference>
<dbReference type="GO" id="GO:0005886">
    <property type="term" value="C:plasma membrane"/>
    <property type="evidence" value="ECO:0007669"/>
    <property type="project" value="UniProtKB-SubCell"/>
</dbReference>
<keyword evidence="2" id="KW-1133">Transmembrane helix</keyword>
<dbReference type="SUPFAM" id="SSF75500">
    <property type="entry name" value="Putative transcriptional regulator TM1602, C-terminal domain"/>
    <property type="match status" value="1"/>
</dbReference>
<dbReference type="InterPro" id="IPR035922">
    <property type="entry name" value="3H_dom_sf"/>
</dbReference>
<dbReference type="Gene3D" id="3.30.1340.20">
    <property type="entry name" value="3H domain"/>
    <property type="match status" value="1"/>
</dbReference>
<dbReference type="SUPFAM" id="SSF51735">
    <property type="entry name" value="NAD(P)-binding Rossmann-fold domains"/>
    <property type="match status" value="1"/>
</dbReference>
<dbReference type="Pfam" id="PF02829">
    <property type="entry name" value="3H"/>
    <property type="match status" value="1"/>
</dbReference>
<evidence type="ECO:0000259" key="3">
    <source>
        <dbReference type="PROSITE" id="PS51201"/>
    </source>
</evidence>
<organism evidence="4 5">
    <name type="scientific">Methanobrevibacter olleyae</name>
    <dbReference type="NCBI Taxonomy" id="294671"/>
    <lineage>
        <taxon>Archaea</taxon>
        <taxon>Methanobacteriati</taxon>
        <taxon>Methanobacteriota</taxon>
        <taxon>Methanomada group</taxon>
        <taxon>Methanobacteria</taxon>
        <taxon>Methanobacteriales</taxon>
        <taxon>Methanobacteriaceae</taxon>
        <taxon>Methanobrevibacter</taxon>
    </lineage>
</organism>
<dbReference type="Gene3D" id="3.40.50.720">
    <property type="entry name" value="NAD(P)-binding Rossmann-like Domain"/>
    <property type="match status" value="1"/>
</dbReference>
<dbReference type="Proteomes" id="UP000732619">
    <property type="component" value="Unassembled WGS sequence"/>
</dbReference>
<evidence type="ECO:0000256" key="1">
    <source>
        <dbReference type="ARBA" id="ARBA00004651"/>
    </source>
</evidence>
<dbReference type="SUPFAM" id="SSF81324">
    <property type="entry name" value="Voltage-gated potassium channels"/>
    <property type="match status" value="1"/>
</dbReference>
<dbReference type="GO" id="GO:0036094">
    <property type="term" value="F:small molecule binding"/>
    <property type="evidence" value="ECO:0007669"/>
    <property type="project" value="InterPro"/>
</dbReference>
<evidence type="ECO:0000313" key="5">
    <source>
        <dbReference type="Proteomes" id="UP000732619"/>
    </source>
</evidence>
<dbReference type="EMBL" id="SUTG01000013">
    <property type="protein sequence ID" value="MBE6512319.1"/>
    <property type="molecule type" value="Genomic_DNA"/>
</dbReference>
<feature type="domain" description="RCK N-terminal" evidence="3">
    <location>
        <begin position="118"/>
        <end position="236"/>
    </location>
</feature>
<dbReference type="InterPro" id="IPR013099">
    <property type="entry name" value="K_chnl_dom"/>
</dbReference>
<name>A0A8T3VXD5_METOL</name>
<feature type="transmembrane region" description="Helical" evidence="2">
    <location>
        <begin position="20"/>
        <end position="43"/>
    </location>
</feature>
<gene>
    <name evidence="4" type="ORF">E7Z75_04115</name>
</gene>
<sequence length="378" mass="42812">MKMNRLNLILDHIKKDKEGIYGILIVVLILLYGIIGSILIMKLNLYDSLYYTIITIATVGYGDIIPITPLQKIFSVTLALSGVGILAYIVTFIISSVTQNLHDIRSGRIMERKLAEMENHYILCGFGRVGIAVYEELMKRNQKVIIIEKNEKKLEDIEENENVILLNANATEDKTIKKLNIDKSLGVIVTTGSDVDNLFIVLTTRELYNDAWIVSRASKKESIKRLKHAGANKVISPEASGGTDIYFASVQPNLIHLTEKHGVDFIGKELEILRKYNCHLENIEYHFHGIRTPVSRTIGVLDESEEDAFIEKINSNKNVRESLETIYGTVNEVHSHWVSGPDQFFLNMAIKELENEGIVLGVNLSFDEINEFTKQFKE</sequence>
<feature type="transmembrane region" description="Helical" evidence="2">
    <location>
        <begin position="73"/>
        <end position="94"/>
    </location>
</feature>
<dbReference type="AlphaFoldDB" id="A0A8T3VXD5"/>
<dbReference type="Gene3D" id="1.10.287.70">
    <property type="match status" value="1"/>
</dbReference>
<comment type="caution">
    <text evidence="4">The sequence shown here is derived from an EMBL/GenBank/DDBJ whole genome shotgun (WGS) entry which is preliminary data.</text>
</comment>
<dbReference type="PANTHER" id="PTHR43833">
    <property type="entry name" value="POTASSIUM CHANNEL PROTEIN 2-RELATED-RELATED"/>
    <property type="match status" value="1"/>
</dbReference>
<comment type="subcellular location">
    <subcellularLocation>
        <location evidence="1">Cell membrane</location>
        <topology evidence="1">Multi-pass membrane protein</topology>
    </subcellularLocation>
</comment>
<dbReference type="InterPro" id="IPR050721">
    <property type="entry name" value="Trk_Ktr_HKT_K-transport"/>
</dbReference>
<dbReference type="GO" id="GO:0006813">
    <property type="term" value="P:potassium ion transport"/>
    <property type="evidence" value="ECO:0007669"/>
    <property type="project" value="InterPro"/>
</dbReference>
<dbReference type="InterPro" id="IPR003148">
    <property type="entry name" value="RCK_N"/>
</dbReference>